<evidence type="ECO:0000313" key="1">
    <source>
        <dbReference type="EMBL" id="KAK9319455.1"/>
    </source>
</evidence>
<sequence length="69" mass="7539">MATQQQTNGSDLHVLQKNVDPGVSGDLDMRRIAEDAIGPSRRRQLMSIIPPIPKQDDGQLAIAEITETT</sequence>
<keyword evidence="2" id="KW-1185">Reference proteome</keyword>
<dbReference type="EMBL" id="MU970186">
    <property type="protein sequence ID" value="KAK9319455.1"/>
    <property type="molecule type" value="Genomic_DNA"/>
</dbReference>
<name>A0ACC3TFL4_9ASCO</name>
<reference evidence="2" key="1">
    <citation type="journal article" date="2024" name="Front. Bioeng. Biotechnol.">
        <title>Genome-scale model development and genomic sequencing of the oleaginous clade Lipomyces.</title>
        <authorList>
            <person name="Czajka J.J."/>
            <person name="Han Y."/>
            <person name="Kim J."/>
            <person name="Mondo S.J."/>
            <person name="Hofstad B.A."/>
            <person name="Robles A."/>
            <person name="Haridas S."/>
            <person name="Riley R."/>
            <person name="LaButti K."/>
            <person name="Pangilinan J."/>
            <person name="Andreopoulos W."/>
            <person name="Lipzen A."/>
            <person name="Yan J."/>
            <person name="Wang M."/>
            <person name="Ng V."/>
            <person name="Grigoriev I.V."/>
            <person name="Spatafora J.W."/>
            <person name="Magnuson J.K."/>
            <person name="Baker S.E."/>
            <person name="Pomraning K.R."/>
        </authorList>
    </citation>
    <scope>NUCLEOTIDE SEQUENCE [LARGE SCALE GENOMIC DNA]</scope>
    <source>
        <strain evidence="2">CBS 10300</strain>
    </source>
</reference>
<accession>A0ACC3TFL4</accession>
<protein>
    <submittedName>
        <fullName evidence="1">Uncharacterized protein</fullName>
    </submittedName>
</protein>
<dbReference type="Proteomes" id="UP001489719">
    <property type="component" value="Unassembled WGS sequence"/>
</dbReference>
<gene>
    <name evidence="1" type="ORF">V1517DRAFT_332549</name>
</gene>
<proteinExistence type="predicted"/>
<organism evidence="1 2">
    <name type="scientific">Lipomyces orientalis</name>
    <dbReference type="NCBI Taxonomy" id="1233043"/>
    <lineage>
        <taxon>Eukaryota</taxon>
        <taxon>Fungi</taxon>
        <taxon>Dikarya</taxon>
        <taxon>Ascomycota</taxon>
        <taxon>Saccharomycotina</taxon>
        <taxon>Lipomycetes</taxon>
        <taxon>Lipomycetales</taxon>
        <taxon>Lipomycetaceae</taxon>
        <taxon>Lipomyces</taxon>
    </lineage>
</organism>
<comment type="caution">
    <text evidence="1">The sequence shown here is derived from an EMBL/GenBank/DDBJ whole genome shotgun (WGS) entry which is preliminary data.</text>
</comment>
<evidence type="ECO:0000313" key="2">
    <source>
        <dbReference type="Proteomes" id="UP001489719"/>
    </source>
</evidence>